<reference evidence="1" key="1">
    <citation type="submission" date="2020-08" db="EMBL/GenBank/DDBJ databases">
        <title>Genome public.</title>
        <authorList>
            <person name="Liu C."/>
            <person name="Sun Q."/>
        </authorList>
    </citation>
    <scope>NUCLEOTIDE SEQUENCE</scope>
    <source>
        <strain evidence="1">NSJ-53</strain>
    </source>
</reference>
<evidence type="ECO:0000313" key="2">
    <source>
        <dbReference type="Proteomes" id="UP000623172"/>
    </source>
</evidence>
<dbReference type="AlphaFoldDB" id="A0A926HK06"/>
<protein>
    <submittedName>
        <fullName evidence="1">Uncharacterized protein</fullName>
    </submittedName>
</protein>
<dbReference type="EMBL" id="JACRSR010000001">
    <property type="protein sequence ID" value="MBC8530447.1"/>
    <property type="molecule type" value="Genomic_DNA"/>
</dbReference>
<sequence length="349" mass="39978">MDPGMERIREQIKSMKCFGLDHSFEIIFDKQFLAPYARLDDLILTYPEYGGSAVYMMLAADRLELTGIDFAHDPPVIEYRNAATGETGRLDNLWFFPFPVPRAGLHMKILSSTVLEVGIREEWRRRYPHLADYAPLSIGLADLVVQSRRDRETTDPYEILYIGSSKDVYQRLTRHETILKIYRHIMTAQPNRELFVLLLKPKPKFYRQSPGGSIQLTLSSSVWDREGPMKADVGAENLLLIAEAMLINYFKPKFNEHYAHTRPSLSQAAYARLLEGGVKHIQVNLNLFMQPYKVRLSLRTDSRSTEGAKHVTVYGALESLMRGPEEDILCGEAMPDELYDLLMGEGERD</sequence>
<dbReference type="RefSeq" id="WP_249314387.1">
    <property type="nucleotide sequence ID" value="NZ_JACRSR010000001.1"/>
</dbReference>
<keyword evidence="2" id="KW-1185">Reference proteome</keyword>
<evidence type="ECO:0000313" key="1">
    <source>
        <dbReference type="EMBL" id="MBC8530447.1"/>
    </source>
</evidence>
<gene>
    <name evidence="1" type="ORF">H8696_01125</name>
</gene>
<name>A0A926HK06_9FIRM</name>
<dbReference type="Proteomes" id="UP000623172">
    <property type="component" value="Unassembled WGS sequence"/>
</dbReference>
<proteinExistence type="predicted"/>
<accession>A0A926HK06</accession>
<organism evidence="1 2">
    <name type="scientific">Gehongia tenuis</name>
    <dbReference type="NCBI Taxonomy" id="2763655"/>
    <lineage>
        <taxon>Bacteria</taxon>
        <taxon>Bacillati</taxon>
        <taxon>Bacillota</taxon>
        <taxon>Clostridia</taxon>
        <taxon>Christensenellales</taxon>
        <taxon>Christensenellaceae</taxon>
        <taxon>Gehongia</taxon>
    </lineage>
</organism>
<comment type="caution">
    <text evidence="1">The sequence shown here is derived from an EMBL/GenBank/DDBJ whole genome shotgun (WGS) entry which is preliminary data.</text>
</comment>